<dbReference type="InterPro" id="IPR026960">
    <property type="entry name" value="RVT-Znf"/>
</dbReference>
<comment type="caution">
    <text evidence="2">The sequence shown here is derived from an EMBL/GenBank/DDBJ whole genome shotgun (WGS) entry which is preliminary data.</text>
</comment>
<name>A0A5N6PQ82_9ASTR</name>
<dbReference type="Pfam" id="PF13966">
    <property type="entry name" value="zf-RVT"/>
    <property type="match status" value="1"/>
</dbReference>
<gene>
    <name evidence="2" type="ORF">E3N88_06213</name>
</gene>
<accession>A0A5N6PQ82</accession>
<dbReference type="Proteomes" id="UP000326396">
    <property type="component" value="Linkage Group LG11"/>
</dbReference>
<sequence>MLKHIQTKDALQSRGVRIDSTCMVCSSQEETANHALLGCSFADEVWDRVMSWCKCPRGKPNSIDEHIELIERWPGNSRYKRSRLGHMFATGPQGLGLSPVEPDDVIQVGESSPRHRKWVLAEWVSLRSNRLTPGNWLHGQEKRLPANE</sequence>
<evidence type="ECO:0000259" key="1">
    <source>
        <dbReference type="Pfam" id="PF13966"/>
    </source>
</evidence>
<feature type="domain" description="Reverse transcriptase zinc-binding" evidence="1">
    <location>
        <begin position="3"/>
        <end position="46"/>
    </location>
</feature>
<evidence type="ECO:0000313" key="3">
    <source>
        <dbReference type="Proteomes" id="UP000326396"/>
    </source>
</evidence>
<keyword evidence="3" id="KW-1185">Reference proteome</keyword>
<proteinExistence type="predicted"/>
<evidence type="ECO:0000313" key="2">
    <source>
        <dbReference type="EMBL" id="KAD6795317.1"/>
    </source>
</evidence>
<organism evidence="2 3">
    <name type="scientific">Mikania micrantha</name>
    <name type="common">bitter vine</name>
    <dbReference type="NCBI Taxonomy" id="192012"/>
    <lineage>
        <taxon>Eukaryota</taxon>
        <taxon>Viridiplantae</taxon>
        <taxon>Streptophyta</taxon>
        <taxon>Embryophyta</taxon>
        <taxon>Tracheophyta</taxon>
        <taxon>Spermatophyta</taxon>
        <taxon>Magnoliopsida</taxon>
        <taxon>eudicotyledons</taxon>
        <taxon>Gunneridae</taxon>
        <taxon>Pentapetalae</taxon>
        <taxon>asterids</taxon>
        <taxon>campanulids</taxon>
        <taxon>Asterales</taxon>
        <taxon>Asteraceae</taxon>
        <taxon>Asteroideae</taxon>
        <taxon>Heliantheae alliance</taxon>
        <taxon>Eupatorieae</taxon>
        <taxon>Mikania</taxon>
    </lineage>
</organism>
<dbReference type="AlphaFoldDB" id="A0A5N6PQ82"/>
<dbReference type="EMBL" id="SZYD01000003">
    <property type="protein sequence ID" value="KAD6795317.1"/>
    <property type="molecule type" value="Genomic_DNA"/>
</dbReference>
<protein>
    <recommendedName>
        <fullName evidence="1">Reverse transcriptase zinc-binding domain-containing protein</fullName>
    </recommendedName>
</protein>
<reference evidence="2 3" key="1">
    <citation type="submission" date="2019-05" db="EMBL/GenBank/DDBJ databases">
        <title>Mikania micrantha, genome provides insights into the molecular mechanism of rapid growth.</title>
        <authorList>
            <person name="Liu B."/>
        </authorList>
    </citation>
    <scope>NUCLEOTIDE SEQUENCE [LARGE SCALE GENOMIC DNA]</scope>
    <source>
        <strain evidence="2">NLD-2019</strain>
        <tissue evidence="2">Leaf</tissue>
    </source>
</reference>
<dbReference type="OrthoDB" id="1108283at2759"/>